<sequence>MKERMAIGDYSTLTVLLSIEEQKYKETEQDQQKGGAGMNWFNFIKKKPEPYVYERTNIIQYDEMGYPLRLFRMSDGSKRWLDTIEESGDIVLRRTTEFVPLEKLLDEGGRI</sequence>
<proteinExistence type="predicted"/>
<reference evidence="1 2" key="1">
    <citation type="submission" date="2021-12" db="EMBL/GenBank/DDBJ databases">
        <authorList>
            <person name="Alrafaie A.M."/>
            <person name="Stafford G.P."/>
        </authorList>
    </citation>
    <scope>NUCLEOTIDE SEQUENCE [LARGE SCALE GENOMIC DNA]</scope>
</reference>
<evidence type="ECO:0000313" key="1">
    <source>
        <dbReference type="EMBL" id="UMO76906.1"/>
    </source>
</evidence>
<keyword evidence="2" id="KW-1185">Reference proteome</keyword>
<organism evidence="1 2">
    <name type="scientific">Enterococcus phage phiSHEF16</name>
    <dbReference type="NCBI Taxonomy" id="2918650"/>
    <lineage>
        <taxon>Viruses</taxon>
        <taxon>Duplodnaviria</taxon>
        <taxon>Heunggongvirae</taxon>
        <taxon>Uroviricota</taxon>
        <taxon>Caudoviricetes</taxon>
        <taxon>Herelleviridae</taxon>
        <taxon>Brockvirinae</taxon>
        <taxon>Schiekvirus</taxon>
        <taxon>Schiekvirus Shef16</taxon>
    </lineage>
</organism>
<name>A0AAE9FL67_9CAUD</name>
<evidence type="ECO:0000313" key="2">
    <source>
        <dbReference type="Proteomes" id="UP000829477"/>
    </source>
</evidence>
<dbReference type="Proteomes" id="UP000829477">
    <property type="component" value="Segment"/>
</dbReference>
<dbReference type="EMBL" id="OL799260">
    <property type="protein sequence ID" value="UMO76906.1"/>
    <property type="molecule type" value="Genomic_DNA"/>
</dbReference>
<accession>A0AAE9FL67</accession>
<protein>
    <submittedName>
        <fullName evidence="1">Uncharacterized protein</fullName>
    </submittedName>
</protein>